<keyword evidence="2" id="KW-0812">Transmembrane</keyword>
<feature type="compositionally biased region" description="Basic and acidic residues" evidence="1">
    <location>
        <begin position="424"/>
        <end position="440"/>
    </location>
</feature>
<feature type="compositionally biased region" description="Polar residues" evidence="1">
    <location>
        <begin position="347"/>
        <end position="356"/>
    </location>
</feature>
<feature type="region of interest" description="Disordered" evidence="1">
    <location>
        <begin position="331"/>
        <end position="452"/>
    </location>
</feature>
<dbReference type="Proteomes" id="UP000053664">
    <property type="component" value="Unassembled WGS sequence"/>
</dbReference>
<feature type="transmembrane region" description="Helical" evidence="2">
    <location>
        <begin position="192"/>
        <end position="213"/>
    </location>
</feature>
<gene>
    <name evidence="3" type="ORF">PFL1_04294</name>
</gene>
<feature type="transmembrane region" description="Helical" evidence="2">
    <location>
        <begin position="234"/>
        <end position="255"/>
    </location>
</feature>
<organism evidence="3 4">
    <name type="scientific">Pseudozyma flocculosa PF-1</name>
    <dbReference type="NCBI Taxonomy" id="1277687"/>
    <lineage>
        <taxon>Eukaryota</taxon>
        <taxon>Fungi</taxon>
        <taxon>Dikarya</taxon>
        <taxon>Basidiomycota</taxon>
        <taxon>Ustilaginomycotina</taxon>
        <taxon>Ustilaginomycetes</taxon>
        <taxon>Ustilaginales</taxon>
        <taxon>Ustilaginaceae</taxon>
        <taxon>Pseudozyma</taxon>
    </lineage>
</organism>
<feature type="compositionally biased region" description="Basic residues" evidence="1">
    <location>
        <begin position="337"/>
        <end position="346"/>
    </location>
</feature>
<protein>
    <submittedName>
        <fullName evidence="3">Uncharacterized protein</fullName>
    </submittedName>
</protein>
<dbReference type="AlphaFoldDB" id="A0A061H4X6"/>
<sequence>MFEVLIGRDAAADAAAEAAAAMAAYQGAVAYAIAFIILYLTLTLSVISLIAFMGFIASPRIRRSPIFAILLVASLLCIAAAAVNISQNRDLVVKPESGIDRIRYTTLITLSMVIPFLCDFTLILRILAFYPRGSAPRWKPALIIAYPVLSKIVRMVFIVLYIHFCWQATDNAPDMNSIIYRVNQVQYAVVEWAVMLSDQLYCTIFLLYKLYGLGWGWGDEKHISGSLLSTLRTIMYSALASFAIPSFFLIALITMQVSHYRPDIEGYVFATTIHLHVACAAFACLWPAIRSDRQSKHRATTGHHHSSACNQFHSCPTCGIEVDYEVSKGGTSGMMSQHKHLTRQSLRKSASVTTSGEDLLDADQPPFLSYGRGRSGSVLSTRKLPPYAPGVRSSPRKVDEEAAFEMTPQQAMSPSLEQEQQQELQREQRQAQAQDMEHPAAARSSTGDNGAVFVVGHDDAEAAAGATVPTQTDEADGDVGGDLGANGSTRAAIQNRATSSDNTRTPSSPEMAHARTAKSGSANLEGQRMWHGRNNSLKDGPSVGEAESSNRAALAPPARQGFSSTVRNGFKSRGGNAVDLSGILIVTTEEQWSSK</sequence>
<evidence type="ECO:0000256" key="1">
    <source>
        <dbReference type="SAM" id="MobiDB-lite"/>
    </source>
</evidence>
<reference evidence="3 4" key="1">
    <citation type="journal article" date="2013" name="Plant Cell">
        <title>The transition from a phytopathogenic smut ancestor to an anamorphic biocontrol agent deciphered by comparative whole-genome analysis.</title>
        <authorList>
            <person name="Lefebvre F."/>
            <person name="Joly D.L."/>
            <person name="Labbe C."/>
            <person name="Teichmann B."/>
            <person name="Linning R."/>
            <person name="Belzile F."/>
            <person name="Bakkeren G."/>
            <person name="Belanger R.R."/>
        </authorList>
    </citation>
    <scope>NUCLEOTIDE SEQUENCE [LARGE SCALE GENOMIC DNA]</scope>
    <source>
        <strain evidence="3 4">PF-1</strain>
    </source>
</reference>
<dbReference type="eggNOG" id="ENOG502R10Z">
    <property type="taxonomic scope" value="Eukaryota"/>
</dbReference>
<keyword evidence="2" id="KW-0472">Membrane</keyword>
<accession>A0A061H4X6</accession>
<feature type="transmembrane region" description="Helical" evidence="2">
    <location>
        <begin position="107"/>
        <end position="130"/>
    </location>
</feature>
<dbReference type="HOGENOM" id="CLU_458640_0_0_1"/>
<feature type="transmembrane region" description="Helical" evidence="2">
    <location>
        <begin position="29"/>
        <end position="55"/>
    </location>
</feature>
<dbReference type="GeneID" id="19318400"/>
<feature type="region of interest" description="Disordered" evidence="1">
    <location>
        <begin position="466"/>
        <end position="576"/>
    </location>
</feature>
<feature type="transmembrane region" description="Helical" evidence="2">
    <location>
        <begin position="267"/>
        <end position="289"/>
    </location>
</feature>
<feature type="transmembrane region" description="Helical" evidence="2">
    <location>
        <begin position="142"/>
        <end position="164"/>
    </location>
</feature>
<name>A0A061H4X6_9BASI</name>
<evidence type="ECO:0000313" key="3">
    <source>
        <dbReference type="EMBL" id="EPQ27967.1"/>
    </source>
</evidence>
<evidence type="ECO:0000256" key="2">
    <source>
        <dbReference type="SAM" id="Phobius"/>
    </source>
</evidence>
<dbReference type="OrthoDB" id="2548432at2759"/>
<keyword evidence="2" id="KW-1133">Transmembrane helix</keyword>
<evidence type="ECO:0000313" key="4">
    <source>
        <dbReference type="Proteomes" id="UP000053664"/>
    </source>
</evidence>
<feature type="compositionally biased region" description="Polar residues" evidence="1">
    <location>
        <begin position="486"/>
        <end position="508"/>
    </location>
</feature>
<dbReference type="EMBL" id="KE361636">
    <property type="protein sequence ID" value="EPQ27967.1"/>
    <property type="molecule type" value="Genomic_DNA"/>
</dbReference>
<proteinExistence type="predicted"/>
<feature type="transmembrane region" description="Helical" evidence="2">
    <location>
        <begin position="67"/>
        <end position="87"/>
    </location>
</feature>
<dbReference type="RefSeq" id="XP_007880012.1">
    <property type="nucleotide sequence ID" value="XM_007881821.1"/>
</dbReference>
<dbReference type="KEGG" id="pfp:PFL1_04294"/>